<sequence length="158" mass="18816">MKRLSPEPTMGFSKYVLYFQKAQNQKNWSRENQDSINFPKPAKPTSIRESLQPIQFGSTQSYLWRPTGDTLSQTEDKEDVHRCTSTQRIRRFLLTIYFPYPATPYAFKESLHHLMSKEQRLYSLEPEETKILRSLIKSHRLLFRGYFSKISRYKISLL</sequence>
<protein>
    <submittedName>
        <fullName evidence="1">Uncharacterized protein</fullName>
    </submittedName>
</protein>
<name>A0A3P6FPY8_BRAOL</name>
<proteinExistence type="predicted"/>
<reference evidence="1" key="1">
    <citation type="submission" date="2018-11" db="EMBL/GenBank/DDBJ databases">
        <authorList>
            <consortium name="Genoscope - CEA"/>
            <person name="William W."/>
        </authorList>
    </citation>
    <scope>NUCLEOTIDE SEQUENCE</scope>
</reference>
<evidence type="ECO:0000313" key="1">
    <source>
        <dbReference type="EMBL" id="VDD54450.1"/>
    </source>
</evidence>
<gene>
    <name evidence="1" type="ORF">BOLC8T47679H</name>
</gene>
<organism evidence="1">
    <name type="scientific">Brassica oleracea</name>
    <name type="common">Wild cabbage</name>
    <dbReference type="NCBI Taxonomy" id="3712"/>
    <lineage>
        <taxon>Eukaryota</taxon>
        <taxon>Viridiplantae</taxon>
        <taxon>Streptophyta</taxon>
        <taxon>Embryophyta</taxon>
        <taxon>Tracheophyta</taxon>
        <taxon>Spermatophyta</taxon>
        <taxon>Magnoliopsida</taxon>
        <taxon>eudicotyledons</taxon>
        <taxon>Gunneridae</taxon>
        <taxon>Pentapetalae</taxon>
        <taxon>rosids</taxon>
        <taxon>malvids</taxon>
        <taxon>Brassicales</taxon>
        <taxon>Brassicaceae</taxon>
        <taxon>Brassiceae</taxon>
        <taxon>Brassica</taxon>
    </lineage>
</organism>
<dbReference type="AlphaFoldDB" id="A0A3P6FPY8"/>
<accession>A0A3P6FPY8</accession>
<dbReference type="EMBL" id="LR031879">
    <property type="protein sequence ID" value="VDD54450.1"/>
    <property type="molecule type" value="Genomic_DNA"/>
</dbReference>